<reference evidence="2" key="1">
    <citation type="submission" date="2023-03" db="EMBL/GenBank/DDBJ databases">
        <title>Massive genome expansion in bonnet fungi (Mycena s.s.) driven by repeated elements and novel gene families across ecological guilds.</title>
        <authorList>
            <consortium name="Lawrence Berkeley National Laboratory"/>
            <person name="Harder C.B."/>
            <person name="Miyauchi S."/>
            <person name="Viragh M."/>
            <person name="Kuo A."/>
            <person name="Thoen E."/>
            <person name="Andreopoulos B."/>
            <person name="Lu D."/>
            <person name="Skrede I."/>
            <person name="Drula E."/>
            <person name="Henrissat B."/>
            <person name="Morin E."/>
            <person name="Kohler A."/>
            <person name="Barry K."/>
            <person name="LaButti K."/>
            <person name="Morin E."/>
            <person name="Salamov A."/>
            <person name="Lipzen A."/>
            <person name="Mereny Z."/>
            <person name="Hegedus B."/>
            <person name="Baldrian P."/>
            <person name="Stursova M."/>
            <person name="Weitz H."/>
            <person name="Taylor A."/>
            <person name="Grigoriev I.V."/>
            <person name="Nagy L.G."/>
            <person name="Martin F."/>
            <person name="Kauserud H."/>
        </authorList>
    </citation>
    <scope>NUCLEOTIDE SEQUENCE</scope>
    <source>
        <strain evidence="2">CBHHK188m</strain>
    </source>
</reference>
<sequence length="75" mass="7776">MSLPMQLIKSIVLSLAFAFAGVASATSLISHQCNINDVCGFFDASGVVIVTDPCCPPTECINGDPSSPDPVVFCL</sequence>
<keyword evidence="1" id="KW-0732">Signal</keyword>
<feature type="signal peptide" evidence="1">
    <location>
        <begin position="1"/>
        <end position="25"/>
    </location>
</feature>
<evidence type="ECO:0000256" key="1">
    <source>
        <dbReference type="SAM" id="SignalP"/>
    </source>
</evidence>
<proteinExistence type="predicted"/>
<gene>
    <name evidence="2" type="ORF">DFH07DRAFT_950814</name>
</gene>
<dbReference type="AlphaFoldDB" id="A0AAD7NWJ2"/>
<protein>
    <submittedName>
        <fullName evidence="2">Uncharacterized protein</fullName>
    </submittedName>
</protein>
<comment type="caution">
    <text evidence="2">The sequence shown here is derived from an EMBL/GenBank/DDBJ whole genome shotgun (WGS) entry which is preliminary data.</text>
</comment>
<dbReference type="EMBL" id="JARJLG010000008">
    <property type="protein sequence ID" value="KAJ7778792.1"/>
    <property type="molecule type" value="Genomic_DNA"/>
</dbReference>
<keyword evidence="3" id="KW-1185">Reference proteome</keyword>
<feature type="chain" id="PRO_5042020209" evidence="1">
    <location>
        <begin position="26"/>
        <end position="75"/>
    </location>
</feature>
<evidence type="ECO:0000313" key="3">
    <source>
        <dbReference type="Proteomes" id="UP001215280"/>
    </source>
</evidence>
<organism evidence="2 3">
    <name type="scientific">Mycena maculata</name>
    <dbReference type="NCBI Taxonomy" id="230809"/>
    <lineage>
        <taxon>Eukaryota</taxon>
        <taxon>Fungi</taxon>
        <taxon>Dikarya</taxon>
        <taxon>Basidiomycota</taxon>
        <taxon>Agaricomycotina</taxon>
        <taxon>Agaricomycetes</taxon>
        <taxon>Agaricomycetidae</taxon>
        <taxon>Agaricales</taxon>
        <taxon>Marasmiineae</taxon>
        <taxon>Mycenaceae</taxon>
        <taxon>Mycena</taxon>
    </lineage>
</organism>
<name>A0AAD7NWJ2_9AGAR</name>
<accession>A0AAD7NWJ2</accession>
<evidence type="ECO:0000313" key="2">
    <source>
        <dbReference type="EMBL" id="KAJ7778792.1"/>
    </source>
</evidence>
<dbReference type="Proteomes" id="UP001215280">
    <property type="component" value="Unassembled WGS sequence"/>
</dbReference>